<reference evidence="2 3" key="1">
    <citation type="journal article" date="2024" name="Plant Biotechnol. J.">
        <title>Dendrobium thyrsiflorum genome and its molecular insights into genes involved in important horticultural traits.</title>
        <authorList>
            <person name="Chen B."/>
            <person name="Wang J.Y."/>
            <person name="Zheng P.J."/>
            <person name="Li K.L."/>
            <person name="Liang Y.M."/>
            <person name="Chen X.F."/>
            <person name="Zhang C."/>
            <person name="Zhao X."/>
            <person name="He X."/>
            <person name="Zhang G.Q."/>
            <person name="Liu Z.J."/>
            <person name="Xu Q."/>
        </authorList>
    </citation>
    <scope>NUCLEOTIDE SEQUENCE [LARGE SCALE GENOMIC DNA]</scope>
    <source>
        <strain evidence="2">GZMU011</strain>
    </source>
</reference>
<name>A0ABD0UB21_DENTH</name>
<protein>
    <submittedName>
        <fullName evidence="2">Uncharacterized protein</fullName>
    </submittedName>
</protein>
<accession>A0ABD0UB21</accession>
<gene>
    <name evidence="2" type="ORF">M5K25_020613</name>
</gene>
<feature type="region of interest" description="Disordered" evidence="1">
    <location>
        <begin position="167"/>
        <end position="202"/>
    </location>
</feature>
<evidence type="ECO:0000313" key="2">
    <source>
        <dbReference type="EMBL" id="KAL0909721.1"/>
    </source>
</evidence>
<sequence length="215" mass="23605">MARLAARLVVSYTGSSSLNCPMAERLSSSNSSELDTLSQSLSSASSTSRSTPLSNSSNTIFRSLVTIGTSPKRRFSRPSSTAAILAGENRTDLCLPHFADAGNLLMHDFADSSWRPANFDFVVFRPPLANIAFRKAASRARGEAGVRRFRRSRIRLLIEPCLFLSGGGSEQKRSHRVRAGQGRAVESASEEEKPPKLEQSEELEVEKWRRRFAGG</sequence>
<evidence type="ECO:0000256" key="1">
    <source>
        <dbReference type="SAM" id="MobiDB-lite"/>
    </source>
</evidence>
<proteinExistence type="predicted"/>
<organism evidence="2 3">
    <name type="scientific">Dendrobium thyrsiflorum</name>
    <name type="common">Pinecone-like raceme dendrobium</name>
    <name type="synonym">Orchid</name>
    <dbReference type="NCBI Taxonomy" id="117978"/>
    <lineage>
        <taxon>Eukaryota</taxon>
        <taxon>Viridiplantae</taxon>
        <taxon>Streptophyta</taxon>
        <taxon>Embryophyta</taxon>
        <taxon>Tracheophyta</taxon>
        <taxon>Spermatophyta</taxon>
        <taxon>Magnoliopsida</taxon>
        <taxon>Liliopsida</taxon>
        <taxon>Asparagales</taxon>
        <taxon>Orchidaceae</taxon>
        <taxon>Epidendroideae</taxon>
        <taxon>Malaxideae</taxon>
        <taxon>Dendrobiinae</taxon>
        <taxon>Dendrobium</taxon>
    </lineage>
</organism>
<dbReference type="AlphaFoldDB" id="A0ABD0UB21"/>
<dbReference type="EMBL" id="JANQDX010000016">
    <property type="protein sequence ID" value="KAL0909721.1"/>
    <property type="molecule type" value="Genomic_DNA"/>
</dbReference>
<comment type="caution">
    <text evidence="2">The sequence shown here is derived from an EMBL/GenBank/DDBJ whole genome shotgun (WGS) entry which is preliminary data.</text>
</comment>
<feature type="compositionally biased region" description="Basic and acidic residues" evidence="1">
    <location>
        <begin position="190"/>
        <end position="199"/>
    </location>
</feature>
<evidence type="ECO:0000313" key="3">
    <source>
        <dbReference type="Proteomes" id="UP001552299"/>
    </source>
</evidence>
<keyword evidence="3" id="KW-1185">Reference proteome</keyword>
<dbReference type="Proteomes" id="UP001552299">
    <property type="component" value="Unassembled WGS sequence"/>
</dbReference>